<dbReference type="GeneID" id="114849642"/>
<feature type="region of interest" description="Disordered" evidence="1">
    <location>
        <begin position="106"/>
        <end position="167"/>
    </location>
</feature>
<feature type="compositionally biased region" description="Basic and acidic residues" evidence="1">
    <location>
        <begin position="507"/>
        <end position="516"/>
    </location>
</feature>
<dbReference type="CDD" id="cd00063">
    <property type="entry name" value="FN3"/>
    <property type="match status" value="2"/>
</dbReference>
<dbReference type="Pfam" id="PF00041">
    <property type="entry name" value="fn3"/>
    <property type="match status" value="2"/>
</dbReference>
<reference evidence="5" key="1">
    <citation type="submission" date="2025-08" db="UniProtKB">
        <authorList>
            <consortium name="RefSeq"/>
        </authorList>
    </citation>
    <scope>IDENTIFICATION</scope>
</reference>
<dbReference type="SUPFAM" id="SSF49265">
    <property type="entry name" value="Fibronectin type III"/>
    <property type="match status" value="1"/>
</dbReference>
<feature type="compositionally biased region" description="Low complexity" evidence="1">
    <location>
        <begin position="895"/>
        <end position="911"/>
    </location>
</feature>
<feature type="compositionally biased region" description="Low complexity" evidence="1">
    <location>
        <begin position="597"/>
        <end position="618"/>
    </location>
</feature>
<feature type="compositionally biased region" description="Polar residues" evidence="1">
    <location>
        <begin position="1067"/>
        <end position="1082"/>
    </location>
</feature>
<keyword evidence="4" id="KW-1185">Reference proteome</keyword>
<feature type="compositionally biased region" description="Basic and acidic residues" evidence="1">
    <location>
        <begin position="838"/>
        <end position="850"/>
    </location>
</feature>
<evidence type="ECO:0000256" key="2">
    <source>
        <dbReference type="SAM" id="SignalP"/>
    </source>
</evidence>
<dbReference type="PANTHER" id="PTHR23197:SF8">
    <property type="entry name" value="FIBRONECTIN TYPE III DOMAIN-CONTAINING PROTEIN 1"/>
    <property type="match status" value="1"/>
</dbReference>
<organism evidence="4 5">
    <name type="scientific">Betta splendens</name>
    <name type="common">Siamese fighting fish</name>
    <dbReference type="NCBI Taxonomy" id="158456"/>
    <lineage>
        <taxon>Eukaryota</taxon>
        <taxon>Metazoa</taxon>
        <taxon>Chordata</taxon>
        <taxon>Craniata</taxon>
        <taxon>Vertebrata</taxon>
        <taxon>Euteleostomi</taxon>
        <taxon>Actinopterygii</taxon>
        <taxon>Neopterygii</taxon>
        <taxon>Teleostei</taxon>
        <taxon>Neoteleostei</taxon>
        <taxon>Acanthomorphata</taxon>
        <taxon>Anabantaria</taxon>
        <taxon>Anabantiformes</taxon>
        <taxon>Anabantoidei</taxon>
        <taxon>Osphronemidae</taxon>
        <taxon>Betta</taxon>
    </lineage>
</organism>
<dbReference type="SMART" id="SM00060">
    <property type="entry name" value="FN3"/>
    <property type="match status" value="2"/>
</dbReference>
<accession>A0A6P7LT94</accession>
<evidence type="ECO:0000313" key="5">
    <source>
        <dbReference type="RefSeq" id="XP_028997129.1"/>
    </source>
</evidence>
<feature type="compositionally biased region" description="Low complexity" evidence="1">
    <location>
        <begin position="969"/>
        <end position="1005"/>
    </location>
</feature>
<feature type="compositionally biased region" description="Polar residues" evidence="1">
    <location>
        <begin position="795"/>
        <end position="819"/>
    </location>
</feature>
<dbReference type="CTD" id="84624"/>
<feature type="compositionally biased region" description="Low complexity" evidence="1">
    <location>
        <begin position="750"/>
        <end position="769"/>
    </location>
</feature>
<dbReference type="InterPro" id="IPR013783">
    <property type="entry name" value="Ig-like_fold"/>
</dbReference>
<dbReference type="PRINTS" id="PR00014">
    <property type="entry name" value="FNTYPEIII"/>
</dbReference>
<proteinExistence type="predicted"/>
<feature type="compositionally biased region" description="Polar residues" evidence="1">
    <location>
        <begin position="412"/>
        <end position="421"/>
    </location>
</feature>
<feature type="signal peptide" evidence="2">
    <location>
        <begin position="1"/>
        <end position="22"/>
    </location>
</feature>
<feature type="compositionally biased region" description="Polar residues" evidence="1">
    <location>
        <begin position="635"/>
        <end position="652"/>
    </location>
</feature>
<feature type="compositionally biased region" description="Basic and acidic residues" evidence="1">
    <location>
        <begin position="437"/>
        <end position="458"/>
    </location>
</feature>
<feature type="domain" description="Fibronectin type-III" evidence="3">
    <location>
        <begin position="334"/>
        <end position="429"/>
    </location>
</feature>
<feature type="compositionally biased region" description="Low complexity" evidence="1">
    <location>
        <begin position="1121"/>
        <end position="1138"/>
    </location>
</feature>
<feature type="compositionally biased region" description="Basic residues" evidence="1">
    <location>
        <begin position="585"/>
        <end position="595"/>
    </location>
</feature>
<feature type="compositionally biased region" description="Polar residues" evidence="1">
    <location>
        <begin position="1157"/>
        <end position="1167"/>
    </location>
</feature>
<feature type="region of interest" description="Disordered" evidence="1">
    <location>
        <begin position="703"/>
        <end position="1222"/>
    </location>
</feature>
<dbReference type="Proteomes" id="UP000515150">
    <property type="component" value="Chromosome 24"/>
</dbReference>
<feature type="compositionally biased region" description="Polar residues" evidence="1">
    <location>
        <begin position="770"/>
        <end position="782"/>
    </location>
</feature>
<feature type="region of interest" description="Disordered" evidence="1">
    <location>
        <begin position="175"/>
        <end position="194"/>
    </location>
</feature>
<feature type="domain" description="Fibronectin type-III" evidence="3">
    <location>
        <begin position="233"/>
        <end position="329"/>
    </location>
</feature>
<dbReference type="InterPro" id="IPR036116">
    <property type="entry name" value="FN3_sf"/>
</dbReference>
<feature type="region of interest" description="Disordered" evidence="1">
    <location>
        <begin position="635"/>
        <end position="668"/>
    </location>
</feature>
<feature type="compositionally biased region" description="Low complexity" evidence="1">
    <location>
        <begin position="115"/>
        <end position="130"/>
    </location>
</feature>
<feature type="compositionally biased region" description="Polar residues" evidence="1">
    <location>
        <begin position="486"/>
        <end position="495"/>
    </location>
</feature>
<feature type="compositionally biased region" description="Basic and acidic residues" evidence="1">
    <location>
        <begin position="1018"/>
        <end position="1039"/>
    </location>
</feature>
<evidence type="ECO:0000256" key="1">
    <source>
        <dbReference type="SAM" id="MobiDB-lite"/>
    </source>
</evidence>
<dbReference type="PANTHER" id="PTHR23197">
    <property type="entry name" value="TARSH-RELATED FIBRONECTIN DOMAIN-CONTAINING"/>
    <property type="match status" value="1"/>
</dbReference>
<feature type="compositionally biased region" description="Low complexity" evidence="1">
    <location>
        <begin position="523"/>
        <end position="534"/>
    </location>
</feature>
<dbReference type="RefSeq" id="XP_028997129.1">
    <property type="nucleotide sequence ID" value="XM_029141296.3"/>
</dbReference>
<feature type="region of interest" description="Disordered" evidence="1">
    <location>
        <begin position="70"/>
        <end position="89"/>
    </location>
</feature>
<sequence>MVAAASRALLALFLAIGAPAWGRTAEKPLWPQNGKQTSVEKGPRDGWEPLIVLDGRPVDRFIVSAGKPTRSHRFAKAGKDGRAHPAEDVDPEWVNLDGFAVLGGAPVSNSSAGPVRTSQTRARSSSSVQRATREDRRARSSGVSSTRTHRRAPQSSSGPRQPERPQAGAPLLERRHQHHTKPQSDQRNRHAAKLTSESVHVVSLQAQKAQDQRVPANRAVRVKTTIPEPPEYEARDISVRVLSPKSVLISWIDPAVEMGKVAPGTSRSYTVRYREKGESARWEFKEGAQRRMMIDTLSADGMYEFSVRISQGENQGKWSVSVFQRTPESAPSGPPENFDVKPLRGKGTAVIATWDPPEEPNGRIREYILSYAPATKPFGMKSVTYSSRTTTATIDGLTPGDRYIFKIRATNRKGQGPQSKAFSVAMPGSSSTVAFSKSKDNRKTGHTPTKQDTDHNESTTEPEEPPTPPQPVPAAPINRSMRPLSETRSFHSVFNSVRDIGKTYSSRAKEREDREKKERRKIPTTPAPVEETTTMKAETDNDGSPELEDVEYEEEPLTTEAPILKAVTSSPTKPTLNDLNPPPKRPVKIRVHQKPISKASSSSSSSSSLPSFSSSSSSNIQDLAASRKDYVVSTFPQSKNTDNNTSTQNKPSTPVAKDTEATDRASVLAGRSSGSKFINSRRHQGILFRGNSTRFLNGYKFAFNPRSNLPSRTSDQTSMNTRSSASSQSAQNHRSTLEKASTSQSTSDAVSVENSQSTSESQSHASTTSRMSKLSPSVSRTGSQQSLSTDSSASHRPSQGSASAYNTHTSYTTPEQDNNEGIKSKPTAEEPTSSSKRQTAEEKTREDEKITSTNEKPVVSHTKISPSFAERFPWLASRYPGRFSPVPRTSSSGQDSRTTWSRSSSSAGADGPVLRETPTRVSGAMGAAGVSSIQETSEDVRTASSHDSVKNGAGVSSSKPHLTNQHTASSHNRSPTTSSGSSTSSSRSTLGSHQSSSGHRGSSGSVHVATSHNYNNAPKKDDVDERSTEISGKNNKDSRVTQNNPVGTGSDPRNAEDNENVDENETSPRTRSGTSSVISPSYRQPGLGTNGRIRTPALAKRQFGSSRFSIRPKPVQNSRLDSSTSDTASSSPQSAPVSSERDAMSGTSVARTGAVIGSNSRSTSAFSTRDRSLGARSQNPFIRGKPTSGRALKPGNANDKNGRPNLTSTDVKESSTTHGTRKFITGPDGSQWVVDLEKGVLMNQHGKVLQDSQGKPKRVVLGEDGHTIFDLMGSPLVNQEGMALFGHGRDSQPVVNPKDKVLMIGGKQVLGLNPPRVRTTTTTTTTMDPTTTPVATTTDWASEEYTTAMPYPSCPPGTFSRTDAYGYPLLDPEGILDCYPEEESSGMELDHMVTVAMVPDALALDEGVLDVFQSGLFLIAFIPEDRTHSARDAHY</sequence>
<feature type="region of interest" description="Disordered" evidence="1">
    <location>
        <begin position="1312"/>
        <end position="1334"/>
    </location>
</feature>
<protein>
    <submittedName>
        <fullName evidence="5">Fibronectin type III domain-containing protein 1 isoform X5</fullName>
    </submittedName>
</protein>
<name>A0A6P7LT94_BETSP</name>
<dbReference type="InterPro" id="IPR003961">
    <property type="entry name" value="FN3_dom"/>
</dbReference>
<feature type="region of interest" description="Disordered" evidence="1">
    <location>
        <begin position="410"/>
        <end position="623"/>
    </location>
</feature>
<feature type="compositionally biased region" description="Low complexity" evidence="1">
    <location>
        <begin position="1314"/>
        <end position="1334"/>
    </location>
</feature>
<feature type="region of interest" description="Disordered" evidence="1">
    <location>
        <begin position="25"/>
        <end position="45"/>
    </location>
</feature>
<feature type="compositionally biased region" description="Polar residues" evidence="1">
    <location>
        <begin position="954"/>
        <end position="968"/>
    </location>
</feature>
<dbReference type="PROSITE" id="PS50853">
    <property type="entry name" value="FN3"/>
    <property type="match status" value="2"/>
</dbReference>
<feature type="compositionally biased region" description="Basic and acidic residues" evidence="1">
    <location>
        <begin position="77"/>
        <end position="87"/>
    </location>
</feature>
<feature type="compositionally biased region" description="Polar residues" evidence="1">
    <location>
        <begin position="705"/>
        <end position="749"/>
    </location>
</feature>
<dbReference type="Gene3D" id="2.60.40.10">
    <property type="entry name" value="Immunoglobulins"/>
    <property type="match status" value="2"/>
</dbReference>
<feature type="chain" id="PRO_5043893451" evidence="2">
    <location>
        <begin position="23"/>
        <end position="1435"/>
    </location>
</feature>
<feature type="compositionally biased region" description="Polar residues" evidence="1">
    <location>
        <begin position="567"/>
        <end position="578"/>
    </location>
</feature>
<feature type="compositionally biased region" description="Low complexity" evidence="1">
    <location>
        <begin position="783"/>
        <end position="794"/>
    </location>
</feature>
<feature type="compositionally biased region" description="Acidic residues" evidence="1">
    <location>
        <begin position="540"/>
        <end position="557"/>
    </location>
</feature>
<evidence type="ECO:0000259" key="3">
    <source>
        <dbReference type="PROSITE" id="PS50853"/>
    </source>
</evidence>
<keyword evidence="2" id="KW-0732">Signal</keyword>
<gene>
    <name evidence="5" type="primary">fndc1</name>
</gene>
<evidence type="ECO:0000313" key="4">
    <source>
        <dbReference type="Proteomes" id="UP000515150"/>
    </source>
</evidence>
<feature type="compositionally biased region" description="Pro residues" evidence="1">
    <location>
        <begin position="465"/>
        <end position="474"/>
    </location>
</feature>